<feature type="transmembrane region" description="Helical" evidence="6">
    <location>
        <begin position="138"/>
        <end position="158"/>
    </location>
</feature>
<evidence type="ECO:0000256" key="4">
    <source>
        <dbReference type="ARBA" id="ARBA00023136"/>
    </source>
</evidence>
<reference evidence="9 11" key="1">
    <citation type="submission" date="2018-06" db="EMBL/GenBank/DDBJ databases">
        <authorList>
            <consortium name="Pathogen Informatics"/>
            <person name="Doyle S."/>
        </authorList>
    </citation>
    <scope>NUCLEOTIDE SEQUENCE [LARGE SCALE GENOMIC DNA]</scope>
    <source>
        <strain evidence="9 11">NCTC11661</strain>
    </source>
</reference>
<keyword evidence="3 6" id="KW-1133">Transmembrane helix</keyword>
<feature type="transmembrane region" description="Helical" evidence="6">
    <location>
        <begin position="30"/>
        <end position="51"/>
    </location>
</feature>
<dbReference type="GO" id="GO:0016020">
    <property type="term" value="C:membrane"/>
    <property type="evidence" value="ECO:0007669"/>
    <property type="project" value="UniProtKB-SubCell"/>
</dbReference>
<evidence type="ECO:0000313" key="11">
    <source>
        <dbReference type="Proteomes" id="UP000255515"/>
    </source>
</evidence>
<sequence length="638" mass="70592">MENLVFLLVVLPLLGFCINGIFGKKLPVNIVGAIGTIVVLSSFVIGLNLFFNFSEDAPPVVVKAFEWFRVNGVPVNFAFQIDQLSLMMVLIITGIGTLIHLYSIGYMHHDPGFARFFAYLNLFVFSMLLLVLGSNYLILFIGWEGVGLCSYLLIGFWFKNKEYGKAARKAFIMNRIGDLGLLLGIFMIAYHTNAVDYLSVKQNVGQFEIDGSIIIFICAALFIGAVGKSAQVPLYTWLPDAMAGPTPVSALIHAATMVTAGIYLVVRSNFLFDLAPTVLDGILFIGLLTAILAAFYALRQNDIKKVLAYSTVSQLGFMFVALGVGAYTTAMFHLMTHAFFKALLFLGSGSVIHAMSGEQDMRFMGGLKDKIKITHITFLIGTFAIAGMPLFSGMISKDEILVATFVKSPLIWGILFIVAAMTATYMFRMYYLTFHGQFRGTEEQRHHLHESPLNMTLPLMVLAVLSVFGGFFNLPHFIGHGHYAFLAHWIKPVLTEQAYAKAEAAMMSISPTTEYILLAITIAMFFVVWMVVKNIYGTKGKLPKAEEELKGWEKLSAKKLYIDELYHALFVRTAEGLGRGGKAFDKNVLDNTVEFVGDGAEESGNLLKRLQNGNVENYVLLLSLAIGIILIVKFYFAS</sequence>
<dbReference type="PRINTS" id="PR01435">
    <property type="entry name" value="NPOXDRDTASE5"/>
</dbReference>
<feature type="transmembrane region" description="Helical" evidence="6">
    <location>
        <begin position="278"/>
        <end position="299"/>
    </location>
</feature>
<dbReference type="Proteomes" id="UP000270205">
    <property type="component" value="Unassembled WGS sequence"/>
</dbReference>
<feature type="transmembrane region" description="Helical" evidence="6">
    <location>
        <begin position="84"/>
        <end position="104"/>
    </location>
</feature>
<feature type="transmembrane region" description="Helical" evidence="6">
    <location>
        <begin position="6"/>
        <end position="23"/>
    </location>
</feature>
<dbReference type="InterPro" id="IPR001516">
    <property type="entry name" value="Proton_antipo_N"/>
</dbReference>
<dbReference type="EC" id="1.6.5.11" evidence="9"/>
<dbReference type="RefSeq" id="WP_002687758.1">
    <property type="nucleotide sequence ID" value="NZ_JBHWND010000097.1"/>
</dbReference>
<feature type="transmembrane region" description="Helical" evidence="6">
    <location>
        <begin position="248"/>
        <end position="266"/>
    </location>
</feature>
<evidence type="ECO:0000256" key="6">
    <source>
        <dbReference type="SAM" id="Phobius"/>
    </source>
</evidence>
<dbReference type="GO" id="GO:0012505">
    <property type="term" value="C:endomembrane system"/>
    <property type="evidence" value="ECO:0007669"/>
    <property type="project" value="UniProtKB-SubCell"/>
</dbReference>
<dbReference type="PANTHER" id="PTHR42829">
    <property type="entry name" value="NADH-UBIQUINONE OXIDOREDUCTASE CHAIN 5"/>
    <property type="match status" value="1"/>
</dbReference>
<dbReference type="EMBL" id="UFTJ01000003">
    <property type="protein sequence ID" value="SUV52998.1"/>
    <property type="molecule type" value="Genomic_DNA"/>
</dbReference>
<dbReference type="Pfam" id="PF00361">
    <property type="entry name" value="Proton_antipo_M"/>
    <property type="match status" value="1"/>
</dbReference>
<accession>A0A380ZW23</accession>
<evidence type="ECO:0000313" key="10">
    <source>
        <dbReference type="EMBL" id="VDH02946.1"/>
    </source>
</evidence>
<comment type="subcellular location">
    <subcellularLocation>
        <location evidence="1">Endomembrane system</location>
        <topology evidence="1">Multi-pass membrane protein</topology>
    </subcellularLocation>
    <subcellularLocation>
        <location evidence="5">Membrane</location>
        <topology evidence="5">Multi-pass membrane protein</topology>
    </subcellularLocation>
</comment>
<gene>
    <name evidence="9" type="primary">nuoL</name>
    <name evidence="9" type="ORF">NCTC11661_02145</name>
    <name evidence="10" type="ORF">NCTC12929_00331</name>
</gene>
<dbReference type="PRINTS" id="PR01434">
    <property type="entry name" value="NADHDHGNASE5"/>
</dbReference>
<dbReference type="Proteomes" id="UP000255515">
    <property type="component" value="Unassembled WGS sequence"/>
</dbReference>
<feature type="transmembrane region" description="Helical" evidence="6">
    <location>
        <begin position="306"/>
        <end position="328"/>
    </location>
</feature>
<evidence type="ECO:0000259" key="7">
    <source>
        <dbReference type="Pfam" id="PF00361"/>
    </source>
</evidence>
<feature type="transmembrane region" description="Helical" evidence="6">
    <location>
        <begin position="209"/>
        <end position="227"/>
    </location>
</feature>
<dbReference type="EC" id="1.6.99.5" evidence="10"/>
<dbReference type="NCBIfam" id="TIGR01974">
    <property type="entry name" value="NDH_I_L"/>
    <property type="match status" value="1"/>
</dbReference>
<feature type="transmembrane region" description="Helical" evidence="6">
    <location>
        <begin position="376"/>
        <end position="395"/>
    </location>
</feature>
<keyword evidence="9" id="KW-0560">Oxidoreductase</keyword>
<dbReference type="NCBIfam" id="NF005141">
    <property type="entry name" value="PRK06590.1"/>
    <property type="match status" value="1"/>
</dbReference>
<feature type="transmembrane region" description="Helical" evidence="6">
    <location>
        <begin position="618"/>
        <end position="636"/>
    </location>
</feature>
<dbReference type="GO" id="GO:0042773">
    <property type="term" value="P:ATP synthesis coupled electron transport"/>
    <property type="evidence" value="ECO:0007669"/>
    <property type="project" value="InterPro"/>
</dbReference>
<dbReference type="InterPro" id="IPR003945">
    <property type="entry name" value="NU5C-like"/>
</dbReference>
<feature type="transmembrane region" description="Helical" evidence="6">
    <location>
        <begin position="410"/>
        <end position="431"/>
    </location>
</feature>
<name>A0A380ZW23_9FLAO</name>
<keyword evidence="4 6" id="KW-0472">Membrane</keyword>
<evidence type="ECO:0000256" key="1">
    <source>
        <dbReference type="ARBA" id="ARBA00004127"/>
    </source>
</evidence>
<feature type="domain" description="NADH:quinone oxidoreductase/Mrp antiporter transmembrane" evidence="7">
    <location>
        <begin position="135"/>
        <end position="419"/>
    </location>
</feature>
<feature type="transmembrane region" description="Helical" evidence="6">
    <location>
        <begin position="334"/>
        <end position="355"/>
    </location>
</feature>
<dbReference type="GO" id="GO:0008137">
    <property type="term" value="F:NADH dehydrogenase (ubiquinone) activity"/>
    <property type="evidence" value="ECO:0007669"/>
    <property type="project" value="InterPro"/>
</dbReference>
<dbReference type="InterPro" id="IPR001750">
    <property type="entry name" value="ND/Mrp_TM"/>
</dbReference>
<protein>
    <submittedName>
        <fullName evidence="10">NADH dehydrogenase subunit L</fullName>
        <ecNumber evidence="10">1.6.99.5</ecNumber>
    </submittedName>
    <submittedName>
        <fullName evidence="9">NADH-quinone oxidoreductase subunit L</fullName>
        <ecNumber evidence="9">1.6.5.11</ecNumber>
    </submittedName>
</protein>
<dbReference type="Gene3D" id="1.20.5.2700">
    <property type="match status" value="1"/>
</dbReference>
<keyword evidence="2 5" id="KW-0812">Transmembrane</keyword>
<feature type="domain" description="NADH-Ubiquinone oxidoreductase (complex I) chain 5 N-terminal" evidence="8">
    <location>
        <begin position="67"/>
        <end position="117"/>
    </location>
</feature>
<dbReference type="AlphaFoldDB" id="A0A380ZW23"/>
<feature type="transmembrane region" description="Helical" evidence="6">
    <location>
        <begin position="452"/>
        <end position="472"/>
    </location>
</feature>
<evidence type="ECO:0000259" key="8">
    <source>
        <dbReference type="Pfam" id="PF00662"/>
    </source>
</evidence>
<reference evidence="10 12" key="2">
    <citation type="submission" date="2018-11" db="EMBL/GenBank/DDBJ databases">
        <authorList>
            <consortium name="Pathogen Informatics"/>
        </authorList>
    </citation>
    <scope>NUCLEOTIDE SEQUENCE [LARGE SCALE GENOMIC DNA]</scope>
    <source>
        <strain evidence="10 12">NCTC12929</strain>
    </source>
</reference>
<dbReference type="GO" id="GO:0003954">
    <property type="term" value="F:NADH dehydrogenase activity"/>
    <property type="evidence" value="ECO:0007669"/>
    <property type="project" value="TreeGrafter"/>
</dbReference>
<dbReference type="PANTHER" id="PTHR42829:SF2">
    <property type="entry name" value="NADH-UBIQUINONE OXIDOREDUCTASE CHAIN 5"/>
    <property type="match status" value="1"/>
</dbReference>
<dbReference type="EMBL" id="UYIV01000001">
    <property type="protein sequence ID" value="VDH02946.1"/>
    <property type="molecule type" value="Genomic_DNA"/>
</dbReference>
<organism evidence="9 11">
    <name type="scientific">Bergeyella zoohelcum</name>
    <dbReference type="NCBI Taxonomy" id="1015"/>
    <lineage>
        <taxon>Bacteria</taxon>
        <taxon>Pseudomonadati</taxon>
        <taxon>Bacteroidota</taxon>
        <taxon>Flavobacteriia</taxon>
        <taxon>Flavobacteriales</taxon>
        <taxon>Weeksellaceae</taxon>
        <taxon>Bergeyella</taxon>
    </lineage>
</organism>
<evidence type="ECO:0000256" key="3">
    <source>
        <dbReference type="ARBA" id="ARBA00022989"/>
    </source>
</evidence>
<dbReference type="InterPro" id="IPR018393">
    <property type="entry name" value="NADHpl_OxRdtase_5_subgr"/>
</dbReference>
<evidence type="ECO:0000313" key="12">
    <source>
        <dbReference type="Proteomes" id="UP000270205"/>
    </source>
</evidence>
<evidence type="ECO:0000256" key="5">
    <source>
        <dbReference type="RuleBase" id="RU000320"/>
    </source>
</evidence>
<evidence type="ECO:0000256" key="2">
    <source>
        <dbReference type="ARBA" id="ARBA00022692"/>
    </source>
</evidence>
<dbReference type="Pfam" id="PF00662">
    <property type="entry name" value="Proton_antipo_N"/>
    <property type="match status" value="1"/>
</dbReference>
<evidence type="ECO:0000313" key="9">
    <source>
        <dbReference type="EMBL" id="SUV52998.1"/>
    </source>
</evidence>
<feature type="transmembrane region" description="Helical" evidence="6">
    <location>
        <begin position="116"/>
        <end position="132"/>
    </location>
</feature>
<feature type="transmembrane region" description="Helical" evidence="6">
    <location>
        <begin position="170"/>
        <end position="189"/>
    </location>
</feature>
<proteinExistence type="predicted"/>
<dbReference type="GO" id="GO:0015990">
    <property type="term" value="P:electron transport coupled proton transport"/>
    <property type="evidence" value="ECO:0007669"/>
    <property type="project" value="TreeGrafter"/>
</dbReference>
<feature type="transmembrane region" description="Helical" evidence="6">
    <location>
        <begin position="515"/>
        <end position="532"/>
    </location>
</feature>